<name>A0ABS7CR92_9BACT</name>
<dbReference type="Proteomes" id="UP000813018">
    <property type="component" value="Unassembled WGS sequence"/>
</dbReference>
<comment type="caution">
    <text evidence="2">The sequence shown here is derived from an EMBL/GenBank/DDBJ whole genome shotgun (WGS) entry which is preliminary data.</text>
</comment>
<sequence length="80" mass="9719">MNRYLFWILMVLPWIALTMYLKSSAETEITTAIFIMLFLYLITVVEIRRRTVKISVIDTLKAQIPFWGWEERKRLYFTKP</sequence>
<evidence type="ECO:0000313" key="3">
    <source>
        <dbReference type="Proteomes" id="UP000813018"/>
    </source>
</evidence>
<keyword evidence="1" id="KW-0812">Transmembrane</keyword>
<proteinExistence type="predicted"/>
<feature type="transmembrane region" description="Helical" evidence="1">
    <location>
        <begin position="5"/>
        <end position="23"/>
    </location>
</feature>
<keyword evidence="1" id="KW-0472">Membrane</keyword>
<dbReference type="RefSeq" id="WP_219876259.1">
    <property type="nucleotide sequence ID" value="NZ_JAHYXK010000003.1"/>
</dbReference>
<reference evidence="2 3" key="1">
    <citation type="journal article" date="2016" name="Int. J. Syst. Evol. Microbiol.">
        <title>Pontibacter aydingkolensis sp. nov., isolated from soil of a salt lake.</title>
        <authorList>
            <person name="Osman G."/>
            <person name="Zhang T."/>
            <person name="Lou K."/>
            <person name="Gao Y."/>
            <person name="Chang W."/>
            <person name="Lin Q."/>
            <person name="Yang H.M."/>
            <person name="Huo X.D."/>
            <person name="Wang N."/>
        </authorList>
    </citation>
    <scope>NUCLEOTIDE SEQUENCE [LARGE SCALE GENOMIC DNA]</scope>
    <source>
        <strain evidence="2 3">KACC 19255</strain>
    </source>
</reference>
<evidence type="ECO:0000256" key="1">
    <source>
        <dbReference type="SAM" id="Phobius"/>
    </source>
</evidence>
<evidence type="ECO:0000313" key="2">
    <source>
        <dbReference type="EMBL" id="MBW7466371.1"/>
    </source>
</evidence>
<gene>
    <name evidence="2" type="ORF">K0O23_04770</name>
</gene>
<protein>
    <submittedName>
        <fullName evidence="2">Uncharacterized protein</fullName>
    </submittedName>
</protein>
<dbReference type="EMBL" id="JAHYXK010000003">
    <property type="protein sequence ID" value="MBW7466371.1"/>
    <property type="molecule type" value="Genomic_DNA"/>
</dbReference>
<keyword evidence="1" id="KW-1133">Transmembrane helix</keyword>
<organism evidence="2 3">
    <name type="scientific">Pontibacter aydingkolensis</name>
    <dbReference type="NCBI Taxonomy" id="1911536"/>
    <lineage>
        <taxon>Bacteria</taxon>
        <taxon>Pseudomonadati</taxon>
        <taxon>Bacteroidota</taxon>
        <taxon>Cytophagia</taxon>
        <taxon>Cytophagales</taxon>
        <taxon>Hymenobacteraceae</taxon>
        <taxon>Pontibacter</taxon>
    </lineage>
</organism>
<accession>A0ABS7CR92</accession>
<feature type="transmembrane region" description="Helical" evidence="1">
    <location>
        <begin position="29"/>
        <end position="47"/>
    </location>
</feature>
<keyword evidence="3" id="KW-1185">Reference proteome</keyword>